<evidence type="ECO:0000313" key="2">
    <source>
        <dbReference type="Proteomes" id="UP001156905"/>
    </source>
</evidence>
<protein>
    <submittedName>
        <fullName evidence="1">Uncharacterized protein</fullName>
    </submittedName>
</protein>
<organism evidence="1 2">
    <name type="scientific">Bradyrhizobium iriomotense</name>
    <dbReference type="NCBI Taxonomy" id="441950"/>
    <lineage>
        <taxon>Bacteria</taxon>
        <taxon>Pseudomonadati</taxon>
        <taxon>Pseudomonadota</taxon>
        <taxon>Alphaproteobacteria</taxon>
        <taxon>Hyphomicrobiales</taxon>
        <taxon>Nitrobacteraceae</taxon>
        <taxon>Bradyrhizobium</taxon>
    </lineage>
</organism>
<dbReference type="RefSeq" id="WP_284272206.1">
    <property type="nucleotide sequence ID" value="NZ_BSOW01000028.1"/>
</dbReference>
<evidence type="ECO:0000313" key="1">
    <source>
        <dbReference type="EMBL" id="GLR89824.1"/>
    </source>
</evidence>
<accession>A0ABQ6B8S8</accession>
<proteinExistence type="predicted"/>
<dbReference type="Proteomes" id="UP001156905">
    <property type="component" value="Unassembled WGS sequence"/>
</dbReference>
<comment type="caution">
    <text evidence="1">The sequence shown here is derived from an EMBL/GenBank/DDBJ whole genome shotgun (WGS) entry which is preliminary data.</text>
</comment>
<keyword evidence="2" id="KW-1185">Reference proteome</keyword>
<sequence>MQTEQPDQLTMTERVEHALPAYAYFIELDDGVQLNNELEAEFQGLGAELYMQPTWAGPPQSPSIAYNCIAISKLFKNFTDFGGRRNAQSSKRVQEGPPAFSRSEVLIYFKNDSLGL</sequence>
<name>A0ABQ6B8S8_9BRAD</name>
<reference evidence="2" key="1">
    <citation type="journal article" date="2019" name="Int. J. Syst. Evol. Microbiol.">
        <title>The Global Catalogue of Microorganisms (GCM) 10K type strain sequencing project: providing services to taxonomists for standard genome sequencing and annotation.</title>
        <authorList>
            <consortium name="The Broad Institute Genomics Platform"/>
            <consortium name="The Broad Institute Genome Sequencing Center for Infectious Disease"/>
            <person name="Wu L."/>
            <person name="Ma J."/>
        </authorList>
    </citation>
    <scope>NUCLEOTIDE SEQUENCE [LARGE SCALE GENOMIC DNA]</scope>
    <source>
        <strain evidence="2">NBRC 102520</strain>
    </source>
</reference>
<gene>
    <name evidence="1" type="ORF">GCM10007857_65380</name>
</gene>
<dbReference type="EMBL" id="BSOW01000028">
    <property type="protein sequence ID" value="GLR89824.1"/>
    <property type="molecule type" value="Genomic_DNA"/>
</dbReference>